<dbReference type="Proteomes" id="UP000301309">
    <property type="component" value="Unassembled WGS sequence"/>
</dbReference>
<evidence type="ECO:0000313" key="2">
    <source>
        <dbReference type="Proteomes" id="UP000301309"/>
    </source>
</evidence>
<dbReference type="AlphaFoldDB" id="A0A4D4KUL0"/>
<dbReference type="PROSITE" id="PS51365">
    <property type="entry name" value="RENAL_DIPEPTIDASE_2"/>
    <property type="match status" value="1"/>
</dbReference>
<dbReference type="OrthoDB" id="9804920at2"/>
<dbReference type="InterPro" id="IPR008257">
    <property type="entry name" value="Pept_M19"/>
</dbReference>
<dbReference type="GO" id="GO:0070573">
    <property type="term" value="F:metallodipeptidase activity"/>
    <property type="evidence" value="ECO:0007669"/>
    <property type="project" value="InterPro"/>
</dbReference>
<keyword evidence="2" id="KW-1185">Reference proteome</keyword>
<dbReference type="PANTHER" id="PTHR10443">
    <property type="entry name" value="MICROSOMAL DIPEPTIDASE"/>
    <property type="match status" value="1"/>
</dbReference>
<comment type="caution">
    <text evidence="1">The sequence shown here is derived from an EMBL/GenBank/DDBJ whole genome shotgun (WGS) entry which is preliminary data.</text>
</comment>
<name>A0A4D4KUL0_STRVO</name>
<dbReference type="Pfam" id="PF01244">
    <property type="entry name" value="Peptidase_M19"/>
    <property type="match status" value="1"/>
</dbReference>
<protein>
    <submittedName>
        <fullName evidence="1">Peptidase</fullName>
    </submittedName>
</protein>
<evidence type="ECO:0000313" key="1">
    <source>
        <dbReference type="EMBL" id="GDY50167.1"/>
    </source>
</evidence>
<dbReference type="InterPro" id="IPR032466">
    <property type="entry name" value="Metal_Hydrolase"/>
</dbReference>
<accession>A0A4D4KUL0</accession>
<gene>
    <name evidence="1" type="ORF">SVIO_007900</name>
</gene>
<dbReference type="Gene3D" id="3.20.20.140">
    <property type="entry name" value="Metal-dependent hydrolases"/>
    <property type="match status" value="1"/>
</dbReference>
<proteinExistence type="predicted"/>
<sequence>MSSPAAKPADYEAFPYVRRGVDFPAIELSDPSHRRSRFALELNAEQTARAERLLAENVVISFHDHPQLLPADMADVPTYLRTPQVFTAFTELRKSGMTAVFDNWFGVLGTASKSGWKWDDLITALGMRLADLAHQDSAVVARTVQDILDAKRDGRVAFVMGTESAGPIENELDRIDVLYGLGVRQMGLVHSAANTLGSGQAEQRDAGLTAFGRRAVERMNALGILIDVSHAGDQTSLDAIEASSKPVAITHAGARSVWPTPRMKTDEVLKACAERSGVLGIEAAPHTTVSYDHRVHTIDAVMDHFTYAVELMGIEHVAFGPDSLYGDHAGFHQAVSGGLGLSGMLDPGDGSEYERVTHVDGMENPSENFRNITGWLVKHGYSDSEIQAVLGGNILRVLNEVWR</sequence>
<organism evidence="1 2">
    <name type="scientific">Streptomyces violaceusniger</name>
    <dbReference type="NCBI Taxonomy" id="68280"/>
    <lineage>
        <taxon>Bacteria</taxon>
        <taxon>Bacillati</taxon>
        <taxon>Actinomycetota</taxon>
        <taxon>Actinomycetes</taxon>
        <taxon>Kitasatosporales</taxon>
        <taxon>Streptomycetaceae</taxon>
        <taxon>Streptomyces</taxon>
        <taxon>Streptomyces violaceusniger group</taxon>
    </lineage>
</organism>
<dbReference type="SUPFAM" id="SSF51556">
    <property type="entry name" value="Metallo-dependent hydrolases"/>
    <property type="match status" value="1"/>
</dbReference>
<dbReference type="PANTHER" id="PTHR10443:SF12">
    <property type="entry name" value="DIPEPTIDASE"/>
    <property type="match status" value="1"/>
</dbReference>
<reference evidence="1 2" key="1">
    <citation type="journal article" date="2020" name="Int. J. Syst. Evol. Microbiol.">
        <title>Reclassification of Streptomyces castelarensis and Streptomyces sporoclivatus as later heterotypic synonyms of Streptomyces antimycoticus.</title>
        <authorList>
            <person name="Komaki H."/>
            <person name="Tamura T."/>
        </authorList>
    </citation>
    <scope>NUCLEOTIDE SEQUENCE [LARGE SCALE GENOMIC DNA]</scope>
    <source>
        <strain evidence="1 2">NBRC 13459</strain>
    </source>
</reference>
<dbReference type="EMBL" id="BJHW01000001">
    <property type="protein sequence ID" value="GDY50167.1"/>
    <property type="molecule type" value="Genomic_DNA"/>
</dbReference>
<dbReference type="RefSeq" id="WP_137976085.1">
    <property type="nucleotide sequence ID" value="NZ_BAAASO010000063.1"/>
</dbReference>
<dbReference type="GO" id="GO:0006508">
    <property type="term" value="P:proteolysis"/>
    <property type="evidence" value="ECO:0007669"/>
    <property type="project" value="InterPro"/>
</dbReference>